<protein>
    <submittedName>
        <fullName evidence="2">Uncharacterized protein</fullName>
    </submittedName>
</protein>
<dbReference type="EMBL" id="ML119105">
    <property type="protein sequence ID" value="RPB17625.1"/>
    <property type="molecule type" value="Genomic_DNA"/>
</dbReference>
<evidence type="ECO:0000313" key="2">
    <source>
        <dbReference type="EMBL" id="RPB17625.1"/>
    </source>
</evidence>
<evidence type="ECO:0000256" key="1">
    <source>
        <dbReference type="SAM" id="MobiDB-lite"/>
    </source>
</evidence>
<accession>A0A3N4LI63</accession>
<dbReference type="AlphaFoldDB" id="A0A3N4LI63"/>
<name>A0A3N4LI63_9PEZI</name>
<dbReference type="Proteomes" id="UP000277580">
    <property type="component" value="Unassembled WGS sequence"/>
</dbReference>
<reference evidence="2 3" key="1">
    <citation type="journal article" date="2018" name="Nat. Ecol. Evol.">
        <title>Pezizomycetes genomes reveal the molecular basis of ectomycorrhizal truffle lifestyle.</title>
        <authorList>
            <person name="Murat C."/>
            <person name="Payen T."/>
            <person name="Noel B."/>
            <person name="Kuo A."/>
            <person name="Morin E."/>
            <person name="Chen J."/>
            <person name="Kohler A."/>
            <person name="Krizsan K."/>
            <person name="Balestrini R."/>
            <person name="Da Silva C."/>
            <person name="Montanini B."/>
            <person name="Hainaut M."/>
            <person name="Levati E."/>
            <person name="Barry K.W."/>
            <person name="Belfiori B."/>
            <person name="Cichocki N."/>
            <person name="Clum A."/>
            <person name="Dockter R.B."/>
            <person name="Fauchery L."/>
            <person name="Guy J."/>
            <person name="Iotti M."/>
            <person name="Le Tacon F."/>
            <person name="Lindquist E.A."/>
            <person name="Lipzen A."/>
            <person name="Malagnac F."/>
            <person name="Mello A."/>
            <person name="Molinier V."/>
            <person name="Miyauchi S."/>
            <person name="Poulain J."/>
            <person name="Riccioni C."/>
            <person name="Rubini A."/>
            <person name="Sitrit Y."/>
            <person name="Splivallo R."/>
            <person name="Traeger S."/>
            <person name="Wang M."/>
            <person name="Zifcakova L."/>
            <person name="Wipf D."/>
            <person name="Zambonelli A."/>
            <person name="Paolocci F."/>
            <person name="Nowrousian M."/>
            <person name="Ottonello S."/>
            <person name="Baldrian P."/>
            <person name="Spatafora J.W."/>
            <person name="Henrissat B."/>
            <person name="Nagy L.G."/>
            <person name="Aury J.M."/>
            <person name="Wincker P."/>
            <person name="Grigoriev I.V."/>
            <person name="Bonfante P."/>
            <person name="Martin F.M."/>
        </authorList>
    </citation>
    <scope>NUCLEOTIDE SEQUENCE [LARGE SCALE GENOMIC DNA]</scope>
    <source>
        <strain evidence="2 3">CCBAS932</strain>
    </source>
</reference>
<organism evidence="2 3">
    <name type="scientific">Morchella conica CCBAS932</name>
    <dbReference type="NCBI Taxonomy" id="1392247"/>
    <lineage>
        <taxon>Eukaryota</taxon>
        <taxon>Fungi</taxon>
        <taxon>Dikarya</taxon>
        <taxon>Ascomycota</taxon>
        <taxon>Pezizomycotina</taxon>
        <taxon>Pezizomycetes</taxon>
        <taxon>Pezizales</taxon>
        <taxon>Morchellaceae</taxon>
        <taxon>Morchella</taxon>
    </lineage>
</organism>
<keyword evidence="3" id="KW-1185">Reference proteome</keyword>
<feature type="region of interest" description="Disordered" evidence="1">
    <location>
        <begin position="1"/>
        <end position="26"/>
    </location>
</feature>
<sequence>MLHPQNLTRSDDRNSELHPPMVCASEASGSSIGRVYISAETSTRSSEIQNTPRNEIDYDYLGVLQKPDYHSNTSSQSCLSFYVPPTFDTERMHVENEHSNSGTSEFTLSESEKSEAQSRVSGYVMAEVQRGSRIVPEGEASSKLRIDPDNLERKLLVEDPEPLFHRSLNSLLQGEPPDQVLVEQVGSFGVHHLRSDALGQLPRITTIEALQSSPPVLSAKESLLGKITKLEVPPAVPGGEITPSTVVLPGEYFRRRHSGSHILSHGHRDFGLNLQIIDHVPSPPPKIVIGPRVSSDRPPNTPESPFTLISREKTKVRGRRQNSPSKIETKTSLEVEGEFVRDITGDGFGNYKSSVGLSNAESLARISRGLAEKSPCMRSLRRLLRRTA</sequence>
<feature type="region of interest" description="Disordered" evidence="1">
    <location>
        <begin position="95"/>
        <end position="119"/>
    </location>
</feature>
<gene>
    <name evidence="2" type="ORF">P167DRAFT_569365</name>
</gene>
<proteinExistence type="predicted"/>
<dbReference type="OrthoDB" id="10321348at2759"/>
<dbReference type="InParanoid" id="A0A3N4LI63"/>
<feature type="compositionally biased region" description="Polar residues" evidence="1">
    <location>
        <begin position="99"/>
        <end position="109"/>
    </location>
</feature>
<evidence type="ECO:0000313" key="3">
    <source>
        <dbReference type="Proteomes" id="UP000277580"/>
    </source>
</evidence>